<dbReference type="Proteomes" id="UP001206925">
    <property type="component" value="Unassembled WGS sequence"/>
</dbReference>
<keyword evidence="2" id="KW-1185">Reference proteome</keyword>
<dbReference type="EMBL" id="JAMZMK010008247">
    <property type="protein sequence ID" value="KAI7741195.1"/>
    <property type="molecule type" value="Genomic_DNA"/>
</dbReference>
<feature type="non-terminal residue" evidence="1">
    <location>
        <position position="1"/>
    </location>
</feature>
<dbReference type="AlphaFoldDB" id="A0AAD5CH72"/>
<comment type="caution">
    <text evidence="1">The sequence shown here is derived from an EMBL/GenBank/DDBJ whole genome shotgun (WGS) entry which is preliminary data.</text>
</comment>
<proteinExistence type="predicted"/>
<organism evidence="1 2">
    <name type="scientific">Ambrosia artemisiifolia</name>
    <name type="common">Common ragweed</name>
    <dbReference type="NCBI Taxonomy" id="4212"/>
    <lineage>
        <taxon>Eukaryota</taxon>
        <taxon>Viridiplantae</taxon>
        <taxon>Streptophyta</taxon>
        <taxon>Embryophyta</taxon>
        <taxon>Tracheophyta</taxon>
        <taxon>Spermatophyta</taxon>
        <taxon>Magnoliopsida</taxon>
        <taxon>eudicotyledons</taxon>
        <taxon>Gunneridae</taxon>
        <taxon>Pentapetalae</taxon>
        <taxon>asterids</taxon>
        <taxon>campanulids</taxon>
        <taxon>Asterales</taxon>
        <taxon>Asteraceae</taxon>
        <taxon>Asteroideae</taxon>
        <taxon>Heliantheae alliance</taxon>
        <taxon>Heliantheae</taxon>
        <taxon>Ambrosia</taxon>
    </lineage>
</organism>
<gene>
    <name evidence="1" type="ORF">M8C21_021491</name>
</gene>
<sequence length="42" mass="4406">MVAVVVIVDTDSSVVGVVSAKVVNRDDAISVGHAYVKVLTRH</sequence>
<evidence type="ECO:0000313" key="2">
    <source>
        <dbReference type="Proteomes" id="UP001206925"/>
    </source>
</evidence>
<reference evidence="1" key="1">
    <citation type="submission" date="2022-06" db="EMBL/GenBank/DDBJ databases">
        <title>Uncovering the hologenomic basis of an extraordinary plant invasion.</title>
        <authorList>
            <person name="Bieker V.C."/>
            <person name="Martin M.D."/>
            <person name="Gilbert T."/>
            <person name="Hodgins K."/>
            <person name="Battlay P."/>
            <person name="Petersen B."/>
            <person name="Wilson J."/>
        </authorList>
    </citation>
    <scope>NUCLEOTIDE SEQUENCE</scope>
    <source>
        <strain evidence="1">AA19_3_7</strain>
        <tissue evidence="1">Leaf</tissue>
    </source>
</reference>
<accession>A0AAD5CH72</accession>
<protein>
    <submittedName>
        <fullName evidence="1">Uncharacterized protein</fullName>
    </submittedName>
</protein>
<name>A0AAD5CH72_AMBAR</name>
<evidence type="ECO:0000313" key="1">
    <source>
        <dbReference type="EMBL" id="KAI7741195.1"/>
    </source>
</evidence>